<evidence type="ECO:0000256" key="3">
    <source>
        <dbReference type="SAM" id="Phobius"/>
    </source>
</evidence>
<feature type="transmembrane region" description="Helical" evidence="3">
    <location>
        <begin position="93"/>
        <end position="114"/>
    </location>
</feature>
<name>A0AAF0CNI8_9BACT</name>
<dbReference type="SUPFAM" id="SSF48452">
    <property type="entry name" value="TPR-like"/>
    <property type="match status" value="1"/>
</dbReference>
<gene>
    <name evidence="4" type="ORF">PXH66_19820</name>
</gene>
<dbReference type="EMBL" id="CP119075">
    <property type="protein sequence ID" value="WED64596.1"/>
    <property type="molecule type" value="Genomic_DNA"/>
</dbReference>
<dbReference type="Proteomes" id="UP001218638">
    <property type="component" value="Chromosome"/>
</dbReference>
<evidence type="ECO:0000256" key="1">
    <source>
        <dbReference type="ARBA" id="ARBA00022737"/>
    </source>
</evidence>
<proteinExistence type="predicted"/>
<accession>A0AAF0CNI8</accession>
<keyword evidence="3" id="KW-1133">Transmembrane helix</keyword>
<evidence type="ECO:0000313" key="4">
    <source>
        <dbReference type="EMBL" id="WED64596.1"/>
    </source>
</evidence>
<feature type="transmembrane region" description="Helical" evidence="3">
    <location>
        <begin position="372"/>
        <end position="388"/>
    </location>
</feature>
<feature type="transmembrane region" description="Helical" evidence="3">
    <location>
        <begin position="149"/>
        <end position="173"/>
    </location>
</feature>
<dbReference type="KEGG" id="slom:PXH66_19820"/>
<dbReference type="InterPro" id="IPR052346">
    <property type="entry name" value="O-mannosyl-transferase_TMTC"/>
</dbReference>
<reference evidence="4" key="1">
    <citation type="submission" date="2023-03" db="EMBL/GenBank/DDBJ databases">
        <title>Lomoglobus Profundus gen. nov., sp. nov., a novel member of the phylum Verrucomicrobia, isolated from deep-marine sediment of South China Sea.</title>
        <authorList>
            <person name="Ahmad T."/>
            <person name="Ishaq S.E."/>
            <person name="Wang F."/>
        </authorList>
    </citation>
    <scope>NUCLEOTIDE SEQUENCE</scope>
    <source>
        <strain evidence="4">LMO-M01</strain>
    </source>
</reference>
<sequence length="561" mass="61571">MRTLLAPVRTQLVLVGGLVLLLGVLGVYWPVLDYDFVRWDDDISVTQNPLITEPWSVELAGQLWGGDQAMRFKPLHWMAGRVVHEYWGFDPRAWHAFNLGCHALATGLFYLVLWRMMVDAGEGAGEAKRVVIAGLGAAIWAVHPLRAEPVAWVTGSTYPFTTCWLLGSFLCYLKGHARATKAAGGWLAAAAGLAVAGYASYPIGVTYGLWLMAVDTWWLGVVPWRGAAAGRRPWGRWLMKHACFMLPALAAVAITLWARFVTPGIFSEAPDIASVGLGLRLLAAGSALGYLGLSVLWPVQLTPNLPPLTWSAATVGSMLVLASLAVGALGWAFGRREKRPRTALFVWGFAVICLPSLGLTERPTWPVDRYTYLPQIVLLGGVAVFSFHRLGRTKISRAGAIGLAMGLLIMAGVATRGQIAIWRDSRTLFTSMRDHPGFTDRPGQQAHVYLMWARFEIAGGHPQKGADLTNTAQQVYLDGINAAVKRNDYSEALLLLNHLEYHLGITPVMKRERGYWLLQSGRPADAQAVLREVMAEMPADERTILLWREATGQLNQMTVDL</sequence>
<feature type="transmembrane region" description="Helical" evidence="3">
    <location>
        <begin position="12"/>
        <end position="31"/>
    </location>
</feature>
<dbReference type="AlphaFoldDB" id="A0AAF0CNI8"/>
<keyword evidence="3" id="KW-0812">Transmembrane</keyword>
<evidence type="ECO:0000313" key="5">
    <source>
        <dbReference type="Proteomes" id="UP001218638"/>
    </source>
</evidence>
<feature type="transmembrane region" description="Helical" evidence="3">
    <location>
        <begin position="126"/>
        <end position="143"/>
    </location>
</feature>
<keyword evidence="3" id="KW-0472">Membrane</keyword>
<dbReference type="RefSeq" id="WP_330930772.1">
    <property type="nucleotide sequence ID" value="NZ_CP119075.1"/>
</dbReference>
<dbReference type="PANTHER" id="PTHR44227">
    <property type="match status" value="1"/>
</dbReference>
<feature type="transmembrane region" description="Helical" evidence="3">
    <location>
        <begin position="272"/>
        <end position="297"/>
    </location>
</feature>
<feature type="transmembrane region" description="Helical" evidence="3">
    <location>
        <begin position="400"/>
        <end position="422"/>
    </location>
</feature>
<keyword evidence="5" id="KW-1185">Reference proteome</keyword>
<keyword evidence="2" id="KW-0802">TPR repeat</keyword>
<keyword evidence="1" id="KW-0677">Repeat</keyword>
<organism evidence="4 5">
    <name type="scientific">Synoicihabitans lomoniglobus</name>
    <dbReference type="NCBI Taxonomy" id="2909285"/>
    <lineage>
        <taxon>Bacteria</taxon>
        <taxon>Pseudomonadati</taxon>
        <taxon>Verrucomicrobiota</taxon>
        <taxon>Opitutia</taxon>
        <taxon>Opitutales</taxon>
        <taxon>Opitutaceae</taxon>
        <taxon>Synoicihabitans</taxon>
    </lineage>
</organism>
<feature type="transmembrane region" description="Helical" evidence="3">
    <location>
        <begin position="238"/>
        <end position="260"/>
    </location>
</feature>
<feature type="transmembrane region" description="Helical" evidence="3">
    <location>
        <begin position="185"/>
        <end position="210"/>
    </location>
</feature>
<feature type="transmembrane region" description="Helical" evidence="3">
    <location>
        <begin position="309"/>
        <end position="331"/>
    </location>
</feature>
<evidence type="ECO:0008006" key="6">
    <source>
        <dbReference type="Google" id="ProtNLM"/>
    </source>
</evidence>
<dbReference type="InterPro" id="IPR011990">
    <property type="entry name" value="TPR-like_helical_dom_sf"/>
</dbReference>
<dbReference type="PANTHER" id="PTHR44227:SF3">
    <property type="entry name" value="PROTEIN O-MANNOSYL-TRANSFERASE TMTC4"/>
    <property type="match status" value="1"/>
</dbReference>
<feature type="transmembrane region" description="Helical" evidence="3">
    <location>
        <begin position="343"/>
        <end position="360"/>
    </location>
</feature>
<evidence type="ECO:0000256" key="2">
    <source>
        <dbReference type="ARBA" id="ARBA00022803"/>
    </source>
</evidence>
<protein>
    <recommendedName>
        <fullName evidence="6">Tetratricopeptide repeat protein</fullName>
    </recommendedName>
</protein>